<dbReference type="Proteomes" id="UP000298663">
    <property type="component" value="Chromosome X"/>
</dbReference>
<dbReference type="EMBL" id="CM016762">
    <property type="protein sequence ID" value="TMS33019.1"/>
    <property type="molecule type" value="Genomic_DNA"/>
</dbReference>
<gene>
    <name evidence="1" type="ORF">L596_000803</name>
</gene>
<dbReference type="EMBL" id="AZBU02000001">
    <property type="protein sequence ID" value="TMS33019.1"/>
    <property type="molecule type" value="Genomic_DNA"/>
</dbReference>
<reference evidence="1 2" key="1">
    <citation type="journal article" date="2015" name="Genome Biol.">
        <title>Comparative genomics of Steinernema reveals deeply conserved gene regulatory networks.</title>
        <authorList>
            <person name="Dillman A.R."/>
            <person name="Macchietto M."/>
            <person name="Porter C.F."/>
            <person name="Rogers A."/>
            <person name="Williams B."/>
            <person name="Antoshechkin I."/>
            <person name="Lee M.M."/>
            <person name="Goodwin Z."/>
            <person name="Lu X."/>
            <person name="Lewis E.E."/>
            <person name="Goodrich-Blair H."/>
            <person name="Stock S.P."/>
            <person name="Adams B.J."/>
            <person name="Sternberg P.W."/>
            <person name="Mortazavi A."/>
        </authorList>
    </citation>
    <scope>NUCLEOTIDE SEQUENCE [LARGE SCALE GENOMIC DNA]</scope>
    <source>
        <strain evidence="1 2">ALL</strain>
    </source>
</reference>
<accession>A0A4U8UKG9</accession>
<comment type="caution">
    <text evidence="1">The sequence shown here is derived from an EMBL/GenBank/DDBJ whole genome shotgun (WGS) entry which is preliminary data.</text>
</comment>
<proteinExistence type="predicted"/>
<evidence type="ECO:0000313" key="1">
    <source>
        <dbReference type="EMBL" id="TMS33019.1"/>
    </source>
</evidence>
<protein>
    <submittedName>
        <fullName evidence="1">Uncharacterized protein</fullName>
    </submittedName>
</protein>
<sequence>MTSCPLYAQPWQPNYQQQLESQLSHELPVDLQDLQQAPIDLQTSQTPHQRSINLQAFQQMPQQLAMNAQRP</sequence>
<keyword evidence="2" id="KW-1185">Reference proteome</keyword>
<organism evidence="1 2">
    <name type="scientific">Steinernema carpocapsae</name>
    <name type="common">Entomopathogenic nematode</name>
    <dbReference type="NCBI Taxonomy" id="34508"/>
    <lineage>
        <taxon>Eukaryota</taxon>
        <taxon>Metazoa</taxon>
        <taxon>Ecdysozoa</taxon>
        <taxon>Nematoda</taxon>
        <taxon>Chromadorea</taxon>
        <taxon>Rhabditida</taxon>
        <taxon>Tylenchina</taxon>
        <taxon>Panagrolaimomorpha</taxon>
        <taxon>Strongyloidoidea</taxon>
        <taxon>Steinernematidae</taxon>
        <taxon>Steinernema</taxon>
    </lineage>
</organism>
<dbReference type="AlphaFoldDB" id="A0A4U8UKG9"/>
<name>A0A4U8UKG9_STECR</name>
<reference evidence="1 2" key="2">
    <citation type="journal article" date="2019" name="G3 (Bethesda)">
        <title>Hybrid Assembly of the Genome of the Entomopathogenic Nematode Steinernema carpocapsae Identifies the X-Chromosome.</title>
        <authorList>
            <person name="Serra L."/>
            <person name="Macchietto M."/>
            <person name="Macias-Munoz A."/>
            <person name="McGill C.J."/>
            <person name="Rodriguez I.M."/>
            <person name="Rodriguez B."/>
            <person name="Murad R."/>
            <person name="Mortazavi A."/>
        </authorList>
    </citation>
    <scope>NUCLEOTIDE SEQUENCE [LARGE SCALE GENOMIC DNA]</scope>
    <source>
        <strain evidence="1 2">ALL</strain>
    </source>
</reference>
<evidence type="ECO:0000313" key="2">
    <source>
        <dbReference type="Proteomes" id="UP000298663"/>
    </source>
</evidence>